<organism evidence="2">
    <name type="scientific">marine sediment metagenome</name>
    <dbReference type="NCBI Taxonomy" id="412755"/>
    <lineage>
        <taxon>unclassified sequences</taxon>
        <taxon>metagenomes</taxon>
        <taxon>ecological metagenomes</taxon>
    </lineage>
</organism>
<feature type="domain" description="Transcription-repair-coupling factor C-terminal" evidence="1">
    <location>
        <begin position="1"/>
        <end position="71"/>
    </location>
</feature>
<accession>X1IE48</accession>
<dbReference type="InterPro" id="IPR037235">
    <property type="entry name" value="TRCF-like_C_D7"/>
</dbReference>
<protein>
    <recommendedName>
        <fullName evidence="1">Transcription-repair-coupling factor C-terminal domain-containing protein</fullName>
    </recommendedName>
</protein>
<sequence length="74" mass="8379">NEDDLEDLEEETSRRFGRLPPAGRDFFAAARLRIDCKRRGIVRLDVGPEAVAATFLPGRLPKSRARSLQRDGDR</sequence>
<proteinExistence type="predicted"/>
<feature type="non-terminal residue" evidence="2">
    <location>
        <position position="74"/>
    </location>
</feature>
<gene>
    <name evidence="2" type="ORF">S03H2_26913</name>
</gene>
<feature type="non-terminal residue" evidence="2">
    <location>
        <position position="1"/>
    </location>
</feature>
<reference evidence="2" key="1">
    <citation type="journal article" date="2014" name="Front. Microbiol.">
        <title>High frequency of phylogenetically diverse reductive dehalogenase-homologous genes in deep subseafloor sedimentary metagenomes.</title>
        <authorList>
            <person name="Kawai M."/>
            <person name="Futagami T."/>
            <person name="Toyoda A."/>
            <person name="Takaki Y."/>
            <person name="Nishi S."/>
            <person name="Hori S."/>
            <person name="Arai W."/>
            <person name="Tsubouchi T."/>
            <person name="Morono Y."/>
            <person name="Uchiyama I."/>
            <person name="Ito T."/>
            <person name="Fujiyama A."/>
            <person name="Inagaki F."/>
            <person name="Takami H."/>
        </authorList>
    </citation>
    <scope>NUCLEOTIDE SEQUENCE</scope>
    <source>
        <strain evidence="2">Expedition CK06-06</strain>
    </source>
</reference>
<evidence type="ECO:0000313" key="2">
    <source>
        <dbReference type="EMBL" id="GAH55863.1"/>
    </source>
</evidence>
<comment type="caution">
    <text evidence="2">The sequence shown here is derived from an EMBL/GenBank/DDBJ whole genome shotgun (WGS) entry which is preliminary data.</text>
</comment>
<dbReference type="Gene3D" id="3.90.1150.50">
    <property type="entry name" value="Transcription-repair-coupling factor, D7 domain"/>
    <property type="match status" value="1"/>
</dbReference>
<name>X1IE48_9ZZZZ</name>
<dbReference type="GO" id="GO:0006281">
    <property type="term" value="P:DNA repair"/>
    <property type="evidence" value="ECO:0007669"/>
    <property type="project" value="InterPro"/>
</dbReference>
<dbReference type="Pfam" id="PF03461">
    <property type="entry name" value="TRCF"/>
    <property type="match status" value="1"/>
</dbReference>
<dbReference type="SMART" id="SM00982">
    <property type="entry name" value="TRCF"/>
    <property type="match status" value="1"/>
</dbReference>
<evidence type="ECO:0000259" key="1">
    <source>
        <dbReference type="SMART" id="SM00982"/>
    </source>
</evidence>
<dbReference type="InterPro" id="IPR005118">
    <property type="entry name" value="TRCF_C"/>
</dbReference>
<dbReference type="EMBL" id="BARU01015837">
    <property type="protein sequence ID" value="GAH55863.1"/>
    <property type="molecule type" value="Genomic_DNA"/>
</dbReference>
<dbReference type="SUPFAM" id="SSF143517">
    <property type="entry name" value="TRCF domain-like"/>
    <property type="match status" value="1"/>
</dbReference>
<dbReference type="AlphaFoldDB" id="X1IE48"/>